<keyword evidence="1" id="KW-1133">Transmembrane helix</keyword>
<accession>A0A5C3Q387</accession>
<protein>
    <submittedName>
        <fullName evidence="2">Uncharacterized protein</fullName>
    </submittedName>
</protein>
<reference evidence="2 3" key="1">
    <citation type="journal article" date="2019" name="Nat. Ecol. Evol.">
        <title>Megaphylogeny resolves global patterns of mushroom evolution.</title>
        <authorList>
            <person name="Varga T."/>
            <person name="Krizsan K."/>
            <person name="Foldi C."/>
            <person name="Dima B."/>
            <person name="Sanchez-Garcia M."/>
            <person name="Sanchez-Ramirez S."/>
            <person name="Szollosi G.J."/>
            <person name="Szarkandi J.G."/>
            <person name="Papp V."/>
            <person name="Albert L."/>
            <person name="Andreopoulos W."/>
            <person name="Angelini C."/>
            <person name="Antonin V."/>
            <person name="Barry K.W."/>
            <person name="Bougher N.L."/>
            <person name="Buchanan P."/>
            <person name="Buyck B."/>
            <person name="Bense V."/>
            <person name="Catcheside P."/>
            <person name="Chovatia M."/>
            <person name="Cooper J."/>
            <person name="Damon W."/>
            <person name="Desjardin D."/>
            <person name="Finy P."/>
            <person name="Geml J."/>
            <person name="Haridas S."/>
            <person name="Hughes K."/>
            <person name="Justo A."/>
            <person name="Karasinski D."/>
            <person name="Kautmanova I."/>
            <person name="Kiss B."/>
            <person name="Kocsube S."/>
            <person name="Kotiranta H."/>
            <person name="LaButti K.M."/>
            <person name="Lechner B.E."/>
            <person name="Liimatainen K."/>
            <person name="Lipzen A."/>
            <person name="Lukacs Z."/>
            <person name="Mihaltcheva S."/>
            <person name="Morgado L.N."/>
            <person name="Niskanen T."/>
            <person name="Noordeloos M.E."/>
            <person name="Ohm R.A."/>
            <person name="Ortiz-Santana B."/>
            <person name="Ovrebo C."/>
            <person name="Racz N."/>
            <person name="Riley R."/>
            <person name="Savchenko A."/>
            <person name="Shiryaev A."/>
            <person name="Soop K."/>
            <person name="Spirin V."/>
            <person name="Szebenyi C."/>
            <person name="Tomsovsky M."/>
            <person name="Tulloss R.E."/>
            <person name="Uehling J."/>
            <person name="Grigoriev I.V."/>
            <person name="Vagvolgyi C."/>
            <person name="Papp T."/>
            <person name="Martin F.M."/>
            <person name="Miettinen O."/>
            <person name="Hibbett D.S."/>
            <person name="Nagy L.G."/>
        </authorList>
    </citation>
    <scope>NUCLEOTIDE SEQUENCE [LARGE SCALE GENOMIC DNA]</scope>
    <source>
        <strain evidence="2 3">CBS 309.79</strain>
    </source>
</reference>
<evidence type="ECO:0000313" key="2">
    <source>
        <dbReference type="EMBL" id="TFK96555.1"/>
    </source>
</evidence>
<gene>
    <name evidence="2" type="ORF">BDV98DRAFT_305219</name>
</gene>
<dbReference type="AlphaFoldDB" id="A0A5C3Q387"/>
<keyword evidence="3" id="KW-1185">Reference proteome</keyword>
<name>A0A5C3Q387_9AGAR</name>
<sequence length="124" mass="13441">MTGLRLTPGSIFLLKGLLLFTVPPILIYHLLHRALLPLLAHVSSQSAPYLSDKTVLALALVAVPLYYAIQVFVTMQYHRYRACKLGARIIATPGTGVTRIDSSTAGEAVRGLEGRWPGNCGVLK</sequence>
<dbReference type="Proteomes" id="UP000305067">
    <property type="component" value="Unassembled WGS sequence"/>
</dbReference>
<feature type="transmembrane region" description="Helical" evidence="1">
    <location>
        <begin position="12"/>
        <end position="35"/>
    </location>
</feature>
<feature type="transmembrane region" description="Helical" evidence="1">
    <location>
        <begin position="55"/>
        <end position="75"/>
    </location>
</feature>
<dbReference type="EMBL" id="ML178858">
    <property type="protein sequence ID" value="TFK96555.1"/>
    <property type="molecule type" value="Genomic_DNA"/>
</dbReference>
<organism evidence="2 3">
    <name type="scientific">Pterulicium gracile</name>
    <dbReference type="NCBI Taxonomy" id="1884261"/>
    <lineage>
        <taxon>Eukaryota</taxon>
        <taxon>Fungi</taxon>
        <taxon>Dikarya</taxon>
        <taxon>Basidiomycota</taxon>
        <taxon>Agaricomycotina</taxon>
        <taxon>Agaricomycetes</taxon>
        <taxon>Agaricomycetidae</taxon>
        <taxon>Agaricales</taxon>
        <taxon>Pleurotineae</taxon>
        <taxon>Pterulaceae</taxon>
        <taxon>Pterulicium</taxon>
    </lineage>
</organism>
<keyword evidence="1" id="KW-0472">Membrane</keyword>
<keyword evidence="1" id="KW-0812">Transmembrane</keyword>
<proteinExistence type="predicted"/>
<evidence type="ECO:0000313" key="3">
    <source>
        <dbReference type="Proteomes" id="UP000305067"/>
    </source>
</evidence>
<evidence type="ECO:0000256" key="1">
    <source>
        <dbReference type="SAM" id="Phobius"/>
    </source>
</evidence>